<gene>
    <name evidence="4" type="ORF">SAMN05216218_11510</name>
</gene>
<dbReference type="Pfam" id="PF26447">
    <property type="entry name" value="DUF8126"/>
    <property type="match status" value="1"/>
</dbReference>
<name>A0A1G7RFJ2_9EURY</name>
<feature type="region of interest" description="Disordered" evidence="1">
    <location>
        <begin position="210"/>
        <end position="260"/>
    </location>
</feature>
<protein>
    <recommendedName>
        <fullName evidence="3">DUF8125 domain-containing protein</fullName>
    </recommendedName>
</protein>
<dbReference type="InterPro" id="IPR058438">
    <property type="entry name" value="DUF8125"/>
</dbReference>
<dbReference type="Proteomes" id="UP000199076">
    <property type="component" value="Unassembled WGS sequence"/>
</dbReference>
<feature type="compositionally biased region" description="Basic and acidic residues" evidence="1">
    <location>
        <begin position="210"/>
        <end position="232"/>
    </location>
</feature>
<evidence type="ECO:0000256" key="1">
    <source>
        <dbReference type="SAM" id="MobiDB-lite"/>
    </source>
</evidence>
<organism evidence="4 5">
    <name type="scientific">Halorientalis regularis</name>
    <dbReference type="NCBI Taxonomy" id="660518"/>
    <lineage>
        <taxon>Archaea</taxon>
        <taxon>Methanobacteriati</taxon>
        <taxon>Methanobacteriota</taxon>
        <taxon>Stenosarchaea group</taxon>
        <taxon>Halobacteria</taxon>
        <taxon>Halobacteriales</taxon>
        <taxon>Haloarculaceae</taxon>
        <taxon>Halorientalis</taxon>
    </lineage>
</organism>
<feature type="transmembrane region" description="Helical" evidence="2">
    <location>
        <begin position="14"/>
        <end position="34"/>
    </location>
</feature>
<evidence type="ECO:0000313" key="4">
    <source>
        <dbReference type="EMBL" id="SDG09414.1"/>
    </source>
</evidence>
<evidence type="ECO:0000256" key="2">
    <source>
        <dbReference type="SAM" id="Phobius"/>
    </source>
</evidence>
<accession>A0A1G7RFJ2</accession>
<dbReference type="EMBL" id="FNBK01000015">
    <property type="protein sequence ID" value="SDG09414.1"/>
    <property type="molecule type" value="Genomic_DNA"/>
</dbReference>
<evidence type="ECO:0000313" key="5">
    <source>
        <dbReference type="Proteomes" id="UP000199076"/>
    </source>
</evidence>
<proteinExistence type="predicted"/>
<reference evidence="5" key="1">
    <citation type="submission" date="2016-10" db="EMBL/GenBank/DDBJ databases">
        <authorList>
            <person name="Varghese N."/>
            <person name="Submissions S."/>
        </authorList>
    </citation>
    <scope>NUCLEOTIDE SEQUENCE [LARGE SCALE GENOMIC DNA]</scope>
    <source>
        <strain evidence="5">IBRC-M 10760</strain>
    </source>
</reference>
<keyword evidence="2" id="KW-0472">Membrane</keyword>
<dbReference type="InterPro" id="IPR058439">
    <property type="entry name" value="DUF8126"/>
</dbReference>
<dbReference type="AlphaFoldDB" id="A0A1G7RFJ2"/>
<dbReference type="STRING" id="660518.SAMN05216218_11510"/>
<keyword evidence="2" id="KW-1133">Transmembrane helix</keyword>
<keyword evidence="5" id="KW-1185">Reference proteome</keyword>
<feature type="domain" description="DUF8125" evidence="3">
    <location>
        <begin position="141"/>
        <end position="217"/>
    </location>
</feature>
<keyword evidence="2" id="KW-0812">Transmembrane</keyword>
<dbReference type="RefSeq" id="WP_092694413.1">
    <property type="nucleotide sequence ID" value="NZ_FNBK01000015.1"/>
</dbReference>
<dbReference type="OrthoDB" id="236436at2157"/>
<sequence>MNRREAAVELLTAYRWWIGSATVVAVGLAVWFGLPEIPEIPRGPRLFAVGALAAIALGYAPAMKIVEYLYSPEGTYLVDIDARDNGFALYHLSPEKWEHLEVETGELYRLKTSADAYACRQYWPDYDVCMGTWRGSASDLELLEERERIDEIRETLEQQAQEGLTMRMKVGSIVRTAVRDIVNDLVSQYEGTAIHRGERVEDAVDEAMRDHNLREDEERERDEQRQTEHQDGAEFGPDPKPGENPNAGQQPAATDGGEPT</sequence>
<dbReference type="Pfam" id="PF26446">
    <property type="entry name" value="DUF8125"/>
    <property type="match status" value="1"/>
</dbReference>
<evidence type="ECO:0000259" key="3">
    <source>
        <dbReference type="Pfam" id="PF26447"/>
    </source>
</evidence>